<comment type="caution">
    <text evidence="12">The sequence shown here is derived from an EMBL/GenBank/DDBJ whole genome shotgun (WGS) entry which is preliminary data.</text>
</comment>
<evidence type="ECO:0000256" key="9">
    <source>
        <dbReference type="SAM" id="MobiDB-lite"/>
    </source>
</evidence>
<protein>
    <submittedName>
        <fullName evidence="12">Lipoteichoic acid synthase 1</fullName>
    </submittedName>
</protein>
<comment type="pathway">
    <text evidence="2">Cell wall biogenesis; lipoteichoic acid biosynthesis.</text>
</comment>
<evidence type="ECO:0000313" key="12">
    <source>
        <dbReference type="EMBL" id="MEB3752570.1"/>
    </source>
</evidence>
<keyword evidence="7 8" id="KW-0472">Membrane</keyword>
<dbReference type="CDD" id="cd16015">
    <property type="entry name" value="LTA_synthase"/>
    <property type="match status" value="1"/>
</dbReference>
<proteinExistence type="inferred from homology"/>
<dbReference type="PIRSF" id="PIRSF005091">
    <property type="entry name" value="Mmb_sulf_HI1246"/>
    <property type="match status" value="1"/>
</dbReference>
<evidence type="ECO:0000256" key="3">
    <source>
        <dbReference type="ARBA" id="ARBA00009983"/>
    </source>
</evidence>
<evidence type="ECO:0000256" key="4">
    <source>
        <dbReference type="ARBA" id="ARBA00022475"/>
    </source>
</evidence>
<reference evidence="12 13" key="1">
    <citation type="journal article" date="2014" name="Genome Announc.">
        <title>Draft Genome Sequence of Geobacillus icigianus Strain G1w1T Isolated from Hot Springs in the Valley of Geysers, Kamchatka (Russian Federation).</title>
        <authorList>
            <person name="Bryanskaya A.V."/>
            <person name="Rozanov A.S."/>
            <person name="Logacheva M.D."/>
            <person name="Kotenko A.V."/>
            <person name="Peltek S.E."/>
        </authorList>
    </citation>
    <scope>NUCLEOTIDE SEQUENCE [LARGE SCALE GENOMIC DNA]</scope>
    <source>
        <strain evidence="12 13">G1w1</strain>
    </source>
</reference>
<comment type="similarity">
    <text evidence="3 8">Belongs to the LTA synthase family.</text>
</comment>
<keyword evidence="4 8" id="KW-1003">Cell membrane</keyword>
<dbReference type="Proteomes" id="UP000029267">
    <property type="component" value="Unassembled WGS sequence"/>
</dbReference>
<evidence type="ECO:0000256" key="6">
    <source>
        <dbReference type="ARBA" id="ARBA00022989"/>
    </source>
</evidence>
<evidence type="ECO:0000256" key="5">
    <source>
        <dbReference type="ARBA" id="ARBA00022692"/>
    </source>
</evidence>
<feature type="transmembrane region" description="Helical" evidence="10">
    <location>
        <begin position="55"/>
        <end position="74"/>
    </location>
</feature>
<evidence type="ECO:0000256" key="7">
    <source>
        <dbReference type="ARBA" id="ARBA00023136"/>
    </source>
</evidence>
<dbReference type="PANTHER" id="PTHR47371:SF3">
    <property type="entry name" value="PHOSPHOGLYCEROL TRANSFERASE I"/>
    <property type="match status" value="1"/>
</dbReference>
<keyword evidence="13" id="KW-1185">Reference proteome</keyword>
<name>A0ABU6BKN0_9BACL</name>
<dbReference type="InterPro" id="IPR017850">
    <property type="entry name" value="Alkaline_phosphatase_core_sf"/>
</dbReference>
<dbReference type="EMBL" id="JPYA02000006">
    <property type="protein sequence ID" value="MEB3752570.1"/>
    <property type="molecule type" value="Genomic_DNA"/>
</dbReference>
<feature type="transmembrane region" description="Helical" evidence="10">
    <location>
        <begin position="21"/>
        <end position="40"/>
    </location>
</feature>
<feature type="compositionally biased region" description="Basic and acidic residues" evidence="9">
    <location>
        <begin position="638"/>
        <end position="655"/>
    </location>
</feature>
<evidence type="ECO:0000313" key="13">
    <source>
        <dbReference type="Proteomes" id="UP000029267"/>
    </source>
</evidence>
<dbReference type="InterPro" id="IPR012160">
    <property type="entry name" value="LtaS-like"/>
</dbReference>
<dbReference type="SUPFAM" id="SSF53649">
    <property type="entry name" value="Alkaline phosphatase-like"/>
    <property type="match status" value="1"/>
</dbReference>
<dbReference type="PANTHER" id="PTHR47371">
    <property type="entry name" value="LIPOTEICHOIC ACID SYNTHASE"/>
    <property type="match status" value="1"/>
</dbReference>
<organism evidence="12 13">
    <name type="scientific">Geobacillus icigianus</name>
    <dbReference type="NCBI Taxonomy" id="1430331"/>
    <lineage>
        <taxon>Bacteria</taxon>
        <taxon>Bacillati</taxon>
        <taxon>Bacillota</taxon>
        <taxon>Bacilli</taxon>
        <taxon>Bacillales</taxon>
        <taxon>Anoxybacillaceae</taxon>
        <taxon>Geobacillus</taxon>
    </lineage>
</organism>
<evidence type="ECO:0000256" key="10">
    <source>
        <dbReference type="SAM" id="Phobius"/>
    </source>
</evidence>
<keyword evidence="6 10" id="KW-1133">Transmembrane helix</keyword>
<dbReference type="Gene3D" id="3.30.1120.170">
    <property type="match status" value="1"/>
</dbReference>
<feature type="region of interest" description="Disordered" evidence="9">
    <location>
        <begin position="635"/>
        <end position="655"/>
    </location>
</feature>
<comment type="subcellular location">
    <subcellularLocation>
        <location evidence="1">Cell membrane</location>
        <topology evidence="1">Multi-pass membrane protein</topology>
    </subcellularLocation>
</comment>
<evidence type="ECO:0000256" key="2">
    <source>
        <dbReference type="ARBA" id="ARBA00004936"/>
    </source>
</evidence>
<dbReference type="InterPro" id="IPR000917">
    <property type="entry name" value="Sulfatase_N"/>
</dbReference>
<evidence type="ECO:0000256" key="8">
    <source>
        <dbReference type="PIRNR" id="PIRNR005091"/>
    </source>
</evidence>
<feature type="transmembrane region" description="Helical" evidence="10">
    <location>
        <begin position="81"/>
        <end position="104"/>
    </location>
</feature>
<dbReference type="InterPro" id="IPR050448">
    <property type="entry name" value="OpgB/LTA_synthase_biosynth"/>
</dbReference>
<evidence type="ECO:0000259" key="11">
    <source>
        <dbReference type="Pfam" id="PF00884"/>
    </source>
</evidence>
<keyword evidence="5 10" id="KW-0812">Transmembrane</keyword>
<accession>A0ABU6BKN0</accession>
<feature type="domain" description="Sulfatase N-terminal" evidence="11">
    <location>
        <begin position="258"/>
        <end position="548"/>
    </location>
</feature>
<dbReference type="Gene3D" id="3.40.720.10">
    <property type="entry name" value="Alkaline Phosphatase, subunit A"/>
    <property type="match status" value="1"/>
</dbReference>
<sequence>MNAKKMGRAWLTMCRSLSNQYIGFFILAVLLFWLKTYIAYLAEFNLGISNSMQELLLLINPISSAVFFLGLALLAKDARFYRWIIIINFILSFILYANIVYYRFFSDFITLPTLTQTKNFGDLGGSIWELLKWYDVFYFLDTAILAALVISKRVPLPQVQAGRFKKSIVFASAILMFSVNLALAEADRPQLLTRTFDRNYIVKYLGVYNYLIYDAFQSMKSSTQRAFANKSDITTVLNHVQATYAKPNPKYFGVAKGKNVIYIHLESLQNFIINYKLDGEEVTPFLNSLTRDPNTFYFDNFFHQTGQGKTSDAEFMLENSLYGLPQGAVFTTKGQNTYHAAPAILHQYGYTSAVFHGNYKTFWNRDEIYKSFGFDHFFDASYYDMNDEDVLNYGLKDKPFFRESIPLLETLKEPFYVKFITLSNHFPYPISEEDATIPPATTGDGSVDRYFQTARYLDEAVKEFFDYLKKSGLYDRSVIILYGDHYGISENHNKAMAQILGKEITPYEHAQLQRVPLFIHVPGVKGGVIHEFGGQIDLLPTLLHLLGIDTKNYVHFGTDLLSPDHQEIIPFRNGDFVTPTVTAVNGKYYDTKTGEPLKETPEIKRLEQIVRTKLDLSDKVVYGDLLRFYTPKGFKPVDPSKYDYNNREDEEGSAH</sequence>
<dbReference type="Pfam" id="PF00884">
    <property type="entry name" value="Sulfatase"/>
    <property type="match status" value="1"/>
</dbReference>
<evidence type="ECO:0000256" key="1">
    <source>
        <dbReference type="ARBA" id="ARBA00004651"/>
    </source>
</evidence>
<gene>
    <name evidence="12" type="ORF">EP10_003485</name>
</gene>